<evidence type="ECO:0000256" key="2">
    <source>
        <dbReference type="ARBA" id="ARBA00022729"/>
    </source>
</evidence>
<keyword evidence="7" id="KW-1185">Reference proteome</keyword>
<dbReference type="GO" id="GO:0016829">
    <property type="term" value="F:lyase activity"/>
    <property type="evidence" value="ECO:0007669"/>
    <property type="project" value="UniProtKB-KW"/>
</dbReference>
<evidence type="ECO:0000313" key="7">
    <source>
        <dbReference type="Proteomes" id="UP000028870"/>
    </source>
</evidence>
<reference evidence="6" key="2">
    <citation type="submission" date="2014-03" db="EMBL/GenBank/DDBJ databases">
        <authorList>
            <person name="Urmite Genomes"/>
        </authorList>
    </citation>
    <scope>NUCLEOTIDE SEQUENCE</scope>
    <source>
        <strain evidence="6">DSM 44829</strain>
    </source>
</reference>
<dbReference type="eggNOG" id="COG5360">
    <property type="taxonomic scope" value="Bacteria"/>
</dbReference>
<evidence type="ECO:0000313" key="6">
    <source>
        <dbReference type="EMBL" id="CDO11387.1"/>
    </source>
</evidence>
<dbReference type="Gene3D" id="1.50.10.100">
    <property type="entry name" value="Chondroitin AC/alginate lyase"/>
    <property type="match status" value="1"/>
</dbReference>
<dbReference type="OrthoDB" id="4592556at2"/>
<accession>W9B8W0</accession>
<keyword evidence="3" id="KW-0574">Periplasm</keyword>
<name>W9B8W0_MYCCO</name>
<dbReference type="RefSeq" id="WP_036403858.1">
    <property type="nucleotide sequence ID" value="NZ_CCBB010000003.1"/>
</dbReference>
<dbReference type="Proteomes" id="UP000028870">
    <property type="component" value="Unassembled WGS sequence"/>
</dbReference>
<dbReference type="InterPro" id="IPR012480">
    <property type="entry name" value="Hepar_II_III_C"/>
</dbReference>
<evidence type="ECO:0000256" key="4">
    <source>
        <dbReference type="ARBA" id="ARBA00023239"/>
    </source>
</evidence>
<dbReference type="GO" id="GO:0042597">
    <property type="term" value="C:periplasmic space"/>
    <property type="evidence" value="ECO:0007669"/>
    <property type="project" value="UniProtKB-SubCell"/>
</dbReference>
<dbReference type="Gene3D" id="2.70.98.70">
    <property type="match status" value="1"/>
</dbReference>
<dbReference type="EMBL" id="CCBB010000003">
    <property type="protein sequence ID" value="CDO11387.1"/>
    <property type="molecule type" value="Genomic_DNA"/>
</dbReference>
<dbReference type="InterPro" id="IPR008929">
    <property type="entry name" value="Chondroitin_lyas"/>
</dbReference>
<protein>
    <submittedName>
        <fullName evidence="6">Heparinase II/III family protein</fullName>
    </submittedName>
</protein>
<keyword evidence="4" id="KW-0456">Lyase</keyword>
<dbReference type="AlphaFoldDB" id="W9B8W0"/>
<evidence type="ECO:0000256" key="3">
    <source>
        <dbReference type="ARBA" id="ARBA00022764"/>
    </source>
</evidence>
<dbReference type="PANTHER" id="PTHR39210:SF1">
    <property type="entry name" value="HEPARIN-SULFATE LYASE"/>
    <property type="match status" value="1"/>
</dbReference>
<comment type="caution">
    <text evidence="6">The sequence shown here is derived from an EMBL/GenBank/DDBJ whole genome shotgun (WGS) entry which is preliminary data.</text>
</comment>
<proteinExistence type="predicted"/>
<feature type="domain" description="Heparinase II/III-like C-terminal" evidence="5">
    <location>
        <begin position="313"/>
        <end position="408"/>
    </location>
</feature>
<evidence type="ECO:0000256" key="1">
    <source>
        <dbReference type="ARBA" id="ARBA00004418"/>
    </source>
</evidence>
<reference evidence="6" key="1">
    <citation type="submission" date="2014-03" db="EMBL/GenBank/DDBJ databases">
        <title>Draft Genome Sequence of Mycobacterium cosmeticum DSM 44829.</title>
        <authorList>
            <person name="Croce O."/>
            <person name="Robert C."/>
            <person name="Raoult D."/>
            <person name="Drancourt M."/>
        </authorList>
    </citation>
    <scope>NUCLEOTIDE SEQUENCE [LARGE SCALE GENOMIC DNA]</scope>
    <source>
        <strain evidence="6">DSM 44829</strain>
    </source>
</reference>
<comment type="subcellular location">
    <subcellularLocation>
        <location evidence="1">Periplasm</location>
    </subcellularLocation>
</comment>
<dbReference type="STRING" id="258533.BN977_06229"/>
<evidence type="ECO:0000259" key="5">
    <source>
        <dbReference type="Pfam" id="PF07940"/>
    </source>
</evidence>
<sequence length="562" mass="60724">MPKIAESYDHAVRRTAERLPEPAHCAQLPVELASFIGAFYRHTDDAMMDARRGRFTILGRTVDFGSIDEIDWSHRLPDEEDHHLWRMKLAHLEVVHSLLASGEAPHHDTAVTLLDTFAASRNFLSSQAFVTGWAPYGASHRLLAVLSGLGLAARHGEVTPDVRARVQAFARLDAGFLWRNIEHDLRNNHTERNLAALCLYHLAAASVSPDRAARLDREVDRIIRSTVLPDGMQIERSAMYQGLTVMSLRIFAACSFLSASTRALARARADAATSAWLFLTHDDGEIALFNDAWLDEVPPPGSVVDERTVEVPPALPDAGYFRIAAGDVAAIFDAGEIGPRWNPGHGHADFLAIEADVSGHRLLVDPGTSQYSTGPQRTYERSAASHNGPRYLGVEPVEYSGCFKVGRLTGAVPLPQDALDALPTPAVGGRISTPAGDCTRVVCALPAGGLLVVDRWSAAECPGVTSVLIPAAWEVDCDAERGSVFARLPGVDTSLQVFAGELGRRAAATWSRRYLQAEQAHSIELVPAPAVDGGSQLVWGIGVTDPADAHRIRAEVDALLAS</sequence>
<organism evidence="6 7">
    <name type="scientific">Mycolicibacterium cosmeticum</name>
    <dbReference type="NCBI Taxonomy" id="258533"/>
    <lineage>
        <taxon>Bacteria</taxon>
        <taxon>Bacillati</taxon>
        <taxon>Actinomycetota</taxon>
        <taxon>Actinomycetes</taxon>
        <taxon>Mycobacteriales</taxon>
        <taxon>Mycobacteriaceae</taxon>
        <taxon>Mycolicibacterium</taxon>
    </lineage>
</organism>
<dbReference type="Pfam" id="PF07940">
    <property type="entry name" value="Hepar_II_III_C"/>
    <property type="match status" value="1"/>
</dbReference>
<gene>
    <name evidence="6" type="ORF">BN977_06229</name>
</gene>
<dbReference type="PANTHER" id="PTHR39210">
    <property type="entry name" value="HEPARIN-SULFATE LYASE"/>
    <property type="match status" value="1"/>
</dbReference>
<keyword evidence="2" id="KW-0732">Signal</keyword>